<evidence type="ECO:0000313" key="3">
    <source>
        <dbReference type="Proteomes" id="UP000216004"/>
    </source>
</evidence>
<comment type="caution">
    <text evidence="2">The sequence shown here is derived from an EMBL/GenBank/DDBJ whole genome shotgun (WGS) entry which is preliminary data.</text>
</comment>
<gene>
    <name evidence="2" type="ORF">BOCO_1134</name>
</gene>
<accession>A0A261EQF1</accession>
<dbReference type="Proteomes" id="UP000216004">
    <property type="component" value="Unassembled WGS sequence"/>
</dbReference>
<feature type="compositionally biased region" description="Low complexity" evidence="1">
    <location>
        <begin position="235"/>
        <end position="245"/>
    </location>
</feature>
<feature type="compositionally biased region" description="Polar residues" evidence="1">
    <location>
        <begin position="168"/>
        <end position="178"/>
    </location>
</feature>
<dbReference type="InterPro" id="IPR021426">
    <property type="entry name" value="DUF3073"/>
</dbReference>
<dbReference type="Pfam" id="PF11273">
    <property type="entry name" value="DUF3073"/>
    <property type="match status" value="1"/>
</dbReference>
<keyword evidence="3" id="KW-1185">Reference proteome</keyword>
<evidence type="ECO:0000256" key="1">
    <source>
        <dbReference type="SAM" id="MobiDB-lite"/>
    </source>
</evidence>
<dbReference type="AlphaFoldDB" id="A0A261EQF1"/>
<feature type="region of interest" description="Disordered" evidence="1">
    <location>
        <begin position="138"/>
        <end position="251"/>
    </location>
</feature>
<dbReference type="EMBL" id="MWWS01000006">
    <property type="protein sequence ID" value="OZG49074.1"/>
    <property type="molecule type" value="Genomic_DNA"/>
</dbReference>
<feature type="compositionally biased region" description="Low complexity" evidence="1">
    <location>
        <begin position="203"/>
        <end position="226"/>
    </location>
</feature>
<protein>
    <recommendedName>
        <fullName evidence="4">DUF3073 domain-containing protein</fullName>
    </recommendedName>
</protein>
<proteinExistence type="predicted"/>
<evidence type="ECO:0008006" key="4">
    <source>
        <dbReference type="Google" id="ProtNLM"/>
    </source>
</evidence>
<feature type="compositionally biased region" description="Basic and acidic residues" evidence="1">
    <location>
        <begin position="95"/>
        <end position="116"/>
    </location>
</feature>
<evidence type="ECO:0000313" key="2">
    <source>
        <dbReference type="EMBL" id="OZG49074.1"/>
    </source>
</evidence>
<organism evidence="2 3">
    <name type="scientific">Bombiscardovia coagulans</name>
    <dbReference type="NCBI Taxonomy" id="686666"/>
    <lineage>
        <taxon>Bacteria</taxon>
        <taxon>Bacillati</taxon>
        <taxon>Actinomycetota</taxon>
        <taxon>Actinomycetes</taxon>
        <taxon>Bifidobacteriales</taxon>
        <taxon>Bifidobacteriaceae</taxon>
        <taxon>Bombiscardovia</taxon>
    </lineage>
</organism>
<sequence length="251" mass="26753">MSLNIAFIVKVRADKRVSGNLESNAHIRTRCSRAQTGEGGRMGRGRQKAKQTKIARKLKYLTTDTDYNQLQKELASRGSVGNQADSFEVAEEQLDAKESLGSEHSDIDPITAEKHSAKPSVDDDLDDYARWAAEAAAKATSGEMPVVKPRRKPIPIPVPAALKHRHSASVTPKTPVSKKQSEEVASATGGQTAESKTEKKTSTVKTSTTKASSASKSTSKSTAKKPAAAKKKTVATKATKPAKATKAAEGK</sequence>
<reference evidence="2 3" key="1">
    <citation type="journal article" date="2017" name="BMC Genomics">
        <title>Comparative genomic and phylogenomic analyses of the Bifidobacteriaceae family.</title>
        <authorList>
            <person name="Lugli G.A."/>
            <person name="Milani C."/>
            <person name="Turroni F."/>
            <person name="Duranti S."/>
            <person name="Mancabelli L."/>
            <person name="Mangifesta M."/>
            <person name="Ferrario C."/>
            <person name="Modesto M."/>
            <person name="Mattarelli P."/>
            <person name="Jiri K."/>
            <person name="van Sinderen D."/>
            <person name="Ventura M."/>
        </authorList>
    </citation>
    <scope>NUCLEOTIDE SEQUENCE [LARGE SCALE GENOMIC DNA]</scope>
    <source>
        <strain evidence="2 3">DSM 22924</strain>
    </source>
</reference>
<feature type="region of interest" description="Disordered" evidence="1">
    <location>
        <begin position="95"/>
        <end position="123"/>
    </location>
</feature>
<name>A0A261EQF1_9BIFI</name>